<dbReference type="PROSITE" id="PS51257">
    <property type="entry name" value="PROKAR_LIPOPROTEIN"/>
    <property type="match status" value="1"/>
</dbReference>
<organism evidence="1 2">
    <name type="scientific">Deinococcus piscis</name>
    <dbReference type="NCBI Taxonomy" id="394230"/>
    <lineage>
        <taxon>Bacteria</taxon>
        <taxon>Thermotogati</taxon>
        <taxon>Deinococcota</taxon>
        <taxon>Deinococci</taxon>
        <taxon>Deinococcales</taxon>
        <taxon>Deinococcaceae</taxon>
        <taxon>Deinococcus</taxon>
    </lineage>
</organism>
<gene>
    <name evidence="1" type="ORF">GCM10017783_24250</name>
</gene>
<evidence type="ECO:0000313" key="1">
    <source>
        <dbReference type="EMBL" id="GHG10987.1"/>
    </source>
</evidence>
<dbReference type="RefSeq" id="WP_189644018.1">
    <property type="nucleotide sequence ID" value="NZ_BNAL01000046.1"/>
</dbReference>
<comment type="caution">
    <text evidence="1">The sequence shown here is derived from an EMBL/GenBank/DDBJ whole genome shotgun (WGS) entry which is preliminary data.</text>
</comment>
<dbReference type="EMBL" id="BNAL01000046">
    <property type="protein sequence ID" value="GHG10987.1"/>
    <property type="molecule type" value="Genomic_DNA"/>
</dbReference>
<protein>
    <recommendedName>
        <fullName evidence="3">Ig-like domain-containing protein</fullName>
    </recommendedName>
</protein>
<name>A0ABQ3KDC1_9DEIO</name>
<reference evidence="2" key="1">
    <citation type="journal article" date="2019" name="Int. J. Syst. Evol. Microbiol.">
        <title>The Global Catalogue of Microorganisms (GCM) 10K type strain sequencing project: providing services to taxonomists for standard genome sequencing and annotation.</title>
        <authorList>
            <consortium name="The Broad Institute Genomics Platform"/>
            <consortium name="The Broad Institute Genome Sequencing Center for Infectious Disease"/>
            <person name="Wu L."/>
            <person name="Ma J."/>
        </authorList>
    </citation>
    <scope>NUCLEOTIDE SEQUENCE [LARGE SCALE GENOMIC DNA]</scope>
    <source>
        <strain evidence="2">CGMCC 1.18439</strain>
    </source>
</reference>
<dbReference type="Proteomes" id="UP000632154">
    <property type="component" value="Unassembled WGS sequence"/>
</dbReference>
<evidence type="ECO:0008006" key="3">
    <source>
        <dbReference type="Google" id="ProtNLM"/>
    </source>
</evidence>
<proteinExistence type="predicted"/>
<sequence length="124" mass="13902">MRPTRLLPLLLLLPLLGGCRYNYVPLIPPVAEVNLPPRIFGAEIRREGEELVLTAQVRGRFQADYLNVTWFNGAAQLAQDSVYLDAGQREATFRLEAPEKGAYRAALGLGDDVMRLAEFYEVQP</sequence>
<accession>A0ABQ3KDC1</accession>
<evidence type="ECO:0000313" key="2">
    <source>
        <dbReference type="Proteomes" id="UP000632154"/>
    </source>
</evidence>
<keyword evidence="2" id="KW-1185">Reference proteome</keyword>